<evidence type="ECO:0000313" key="2">
    <source>
        <dbReference type="EMBL" id="KAK4338020.1"/>
    </source>
</evidence>
<name>A0AAE1UUQ5_9SOLA</name>
<organism evidence="2 3">
    <name type="scientific">Anisodus tanguticus</name>
    <dbReference type="NCBI Taxonomy" id="243964"/>
    <lineage>
        <taxon>Eukaryota</taxon>
        <taxon>Viridiplantae</taxon>
        <taxon>Streptophyta</taxon>
        <taxon>Embryophyta</taxon>
        <taxon>Tracheophyta</taxon>
        <taxon>Spermatophyta</taxon>
        <taxon>Magnoliopsida</taxon>
        <taxon>eudicotyledons</taxon>
        <taxon>Gunneridae</taxon>
        <taxon>Pentapetalae</taxon>
        <taxon>asterids</taxon>
        <taxon>lamiids</taxon>
        <taxon>Solanales</taxon>
        <taxon>Solanaceae</taxon>
        <taxon>Solanoideae</taxon>
        <taxon>Hyoscyameae</taxon>
        <taxon>Anisodus</taxon>
    </lineage>
</organism>
<keyword evidence="3" id="KW-1185">Reference proteome</keyword>
<protein>
    <recommendedName>
        <fullName evidence="4">Transmembrane protein</fullName>
    </recommendedName>
</protein>
<dbReference type="AlphaFoldDB" id="A0AAE1UUQ5"/>
<keyword evidence="1" id="KW-1133">Transmembrane helix</keyword>
<dbReference type="EMBL" id="JAVYJV010000024">
    <property type="protein sequence ID" value="KAK4338020.1"/>
    <property type="molecule type" value="Genomic_DNA"/>
</dbReference>
<evidence type="ECO:0008006" key="4">
    <source>
        <dbReference type="Google" id="ProtNLM"/>
    </source>
</evidence>
<proteinExistence type="predicted"/>
<evidence type="ECO:0000313" key="3">
    <source>
        <dbReference type="Proteomes" id="UP001291623"/>
    </source>
</evidence>
<keyword evidence="1" id="KW-0812">Transmembrane</keyword>
<gene>
    <name evidence="2" type="ORF">RND71_042507</name>
</gene>
<dbReference type="Proteomes" id="UP001291623">
    <property type="component" value="Unassembled WGS sequence"/>
</dbReference>
<keyword evidence="1" id="KW-0472">Membrane</keyword>
<accession>A0AAE1UUQ5</accession>
<comment type="caution">
    <text evidence="2">The sequence shown here is derived from an EMBL/GenBank/DDBJ whole genome shotgun (WGS) entry which is preliminary data.</text>
</comment>
<feature type="transmembrane region" description="Helical" evidence="1">
    <location>
        <begin position="6"/>
        <end position="26"/>
    </location>
</feature>
<evidence type="ECO:0000256" key="1">
    <source>
        <dbReference type="SAM" id="Phobius"/>
    </source>
</evidence>
<reference evidence="2" key="1">
    <citation type="submission" date="2023-12" db="EMBL/GenBank/DDBJ databases">
        <title>Genome assembly of Anisodus tanguticus.</title>
        <authorList>
            <person name="Wang Y.-J."/>
        </authorList>
    </citation>
    <scope>NUCLEOTIDE SEQUENCE</scope>
    <source>
        <strain evidence="2">KB-2021</strain>
        <tissue evidence="2">Leaf</tissue>
    </source>
</reference>
<feature type="transmembrane region" description="Helical" evidence="1">
    <location>
        <begin position="63"/>
        <end position="89"/>
    </location>
</feature>
<sequence length="96" mass="11216">MPMLVVLELLLVVSGLFWWFYFRTIFMMLLSRVTIRVGSLFGSGQPDLACKDKVKEGKYPSEITYFCCCLLLSLIQLYFILYCNIIVLVKLLKYLE</sequence>